<keyword evidence="1" id="KW-0472">Membrane</keyword>
<dbReference type="RefSeq" id="WP_133700329.1">
    <property type="nucleotide sequence ID" value="NZ_SNXS01000002.1"/>
</dbReference>
<comment type="caution">
    <text evidence="2">The sequence shown here is derived from an EMBL/GenBank/DDBJ whole genome shotgun (WGS) entry which is preliminary data.</text>
</comment>
<feature type="transmembrane region" description="Helical" evidence="1">
    <location>
        <begin position="20"/>
        <end position="45"/>
    </location>
</feature>
<dbReference type="AlphaFoldDB" id="A0A4V6PV68"/>
<name>A0A4V6PV68_9BURK</name>
<evidence type="ECO:0000256" key="1">
    <source>
        <dbReference type="SAM" id="Phobius"/>
    </source>
</evidence>
<dbReference type="EMBL" id="SNXS01000002">
    <property type="protein sequence ID" value="TDP72904.1"/>
    <property type="molecule type" value="Genomic_DNA"/>
</dbReference>
<keyword evidence="3" id="KW-1185">Reference proteome</keyword>
<accession>A0A4V6PV68</accession>
<sequence length="60" mass="6202">MALTEGQAAFNHIAVSNALLIIGIFMPNMAFAAAFDVFFGAGLSLTLGATSVARSHDPFS</sequence>
<evidence type="ECO:0000313" key="3">
    <source>
        <dbReference type="Proteomes" id="UP000295361"/>
    </source>
</evidence>
<dbReference type="Proteomes" id="UP000295361">
    <property type="component" value="Unassembled WGS sequence"/>
</dbReference>
<reference evidence="2 3" key="1">
    <citation type="submission" date="2019-03" db="EMBL/GenBank/DDBJ databases">
        <title>Genomic Encyclopedia of Type Strains, Phase IV (KMG-IV): sequencing the most valuable type-strain genomes for metagenomic binning, comparative biology and taxonomic classification.</title>
        <authorList>
            <person name="Goeker M."/>
        </authorList>
    </citation>
    <scope>NUCLEOTIDE SEQUENCE [LARGE SCALE GENOMIC DNA]</scope>
    <source>
        <strain evidence="2 3">DSM 16998</strain>
    </source>
</reference>
<organism evidence="2 3">
    <name type="scientific">Roseateles toxinivorans</name>
    <dbReference type="NCBI Taxonomy" id="270368"/>
    <lineage>
        <taxon>Bacteria</taxon>
        <taxon>Pseudomonadati</taxon>
        <taxon>Pseudomonadota</taxon>
        <taxon>Betaproteobacteria</taxon>
        <taxon>Burkholderiales</taxon>
        <taxon>Sphaerotilaceae</taxon>
        <taxon>Roseateles</taxon>
    </lineage>
</organism>
<gene>
    <name evidence="2" type="ORF">DES47_102650</name>
</gene>
<protein>
    <submittedName>
        <fullName evidence="2">Uncharacterized protein</fullName>
    </submittedName>
</protein>
<keyword evidence="1" id="KW-0812">Transmembrane</keyword>
<proteinExistence type="predicted"/>
<dbReference type="InParanoid" id="A0A4V6PV68"/>
<keyword evidence="1" id="KW-1133">Transmembrane helix</keyword>
<evidence type="ECO:0000313" key="2">
    <source>
        <dbReference type="EMBL" id="TDP72904.1"/>
    </source>
</evidence>